<sequence length="147" mass="16084">MNDTVRIESGSWEQLGGPASHIRQVVFVEEQHVPLDEEWDGLDPQCLHLLAWVETSEGEKALGTARLLPDGHIGRVAVLQEARGLGAGASLMRAAIEAARQRGHDHVALAAQTHALPFYERLGFEAEGDTFLDAGIPHRNMTLNFSK</sequence>
<dbReference type="Gene3D" id="3.40.630.30">
    <property type="match status" value="1"/>
</dbReference>
<keyword evidence="1" id="KW-0808">Transferase</keyword>
<accession>A0A5C1NEL3</accession>
<dbReference type="GO" id="GO:0016747">
    <property type="term" value="F:acyltransferase activity, transferring groups other than amino-acyl groups"/>
    <property type="evidence" value="ECO:0007669"/>
    <property type="project" value="InterPro"/>
</dbReference>
<evidence type="ECO:0000256" key="2">
    <source>
        <dbReference type="ARBA" id="ARBA00023315"/>
    </source>
</evidence>
<dbReference type="KEGG" id="hbh:E4T21_05805"/>
<dbReference type="Pfam" id="PF13673">
    <property type="entry name" value="Acetyltransf_10"/>
    <property type="match status" value="1"/>
</dbReference>
<evidence type="ECO:0000313" key="5">
    <source>
        <dbReference type="Proteomes" id="UP000324285"/>
    </source>
</evidence>
<dbReference type="EMBL" id="CP038437">
    <property type="protein sequence ID" value="QEM81113.1"/>
    <property type="molecule type" value="Genomic_DNA"/>
</dbReference>
<dbReference type="InterPro" id="IPR000182">
    <property type="entry name" value="GNAT_dom"/>
</dbReference>
<dbReference type="RefSeq" id="WP_149284128.1">
    <property type="nucleotide sequence ID" value="NZ_CP038437.2"/>
</dbReference>
<organism evidence="4 5">
    <name type="scientific">Halomonas binhaiensis</name>
    <dbReference type="NCBI Taxonomy" id="2562282"/>
    <lineage>
        <taxon>Bacteria</taxon>
        <taxon>Pseudomonadati</taxon>
        <taxon>Pseudomonadota</taxon>
        <taxon>Gammaproteobacteria</taxon>
        <taxon>Oceanospirillales</taxon>
        <taxon>Halomonadaceae</taxon>
        <taxon>Halomonas</taxon>
    </lineage>
</organism>
<evidence type="ECO:0000259" key="3">
    <source>
        <dbReference type="PROSITE" id="PS51186"/>
    </source>
</evidence>
<dbReference type="Proteomes" id="UP000324285">
    <property type="component" value="Chromosome"/>
</dbReference>
<dbReference type="PROSITE" id="PS51186">
    <property type="entry name" value="GNAT"/>
    <property type="match status" value="1"/>
</dbReference>
<dbReference type="OrthoDB" id="9796171at2"/>
<feature type="domain" description="N-acetyltransferase" evidence="3">
    <location>
        <begin position="5"/>
        <end position="146"/>
    </location>
</feature>
<keyword evidence="5" id="KW-1185">Reference proteome</keyword>
<evidence type="ECO:0000256" key="1">
    <source>
        <dbReference type="ARBA" id="ARBA00022679"/>
    </source>
</evidence>
<dbReference type="PANTHER" id="PTHR43877">
    <property type="entry name" value="AMINOALKYLPHOSPHONATE N-ACETYLTRANSFERASE-RELATED-RELATED"/>
    <property type="match status" value="1"/>
</dbReference>
<name>A0A5C1NEL3_9GAMM</name>
<keyword evidence="2" id="KW-0012">Acyltransferase</keyword>
<protein>
    <submittedName>
        <fullName evidence="4">GNAT family N-acetyltransferase</fullName>
    </submittedName>
</protein>
<proteinExistence type="predicted"/>
<dbReference type="AlphaFoldDB" id="A0A5C1NEL3"/>
<reference evidence="4" key="1">
    <citation type="submission" date="2021-02" db="EMBL/GenBank/DDBJ databases">
        <title>Strain Y2R2, a novel species of the genus Halomonas.</title>
        <authorList>
            <person name="Huang H."/>
        </authorList>
    </citation>
    <scope>NUCLEOTIDE SEQUENCE</scope>
    <source>
        <strain evidence="4">Y2R2</strain>
    </source>
</reference>
<dbReference type="CDD" id="cd04301">
    <property type="entry name" value="NAT_SF"/>
    <property type="match status" value="1"/>
</dbReference>
<dbReference type="InterPro" id="IPR016181">
    <property type="entry name" value="Acyl_CoA_acyltransferase"/>
</dbReference>
<dbReference type="SUPFAM" id="SSF55729">
    <property type="entry name" value="Acyl-CoA N-acyltransferases (Nat)"/>
    <property type="match status" value="1"/>
</dbReference>
<evidence type="ECO:0000313" key="4">
    <source>
        <dbReference type="EMBL" id="QEM81113.1"/>
    </source>
</evidence>
<dbReference type="InterPro" id="IPR050832">
    <property type="entry name" value="Bact_Acetyltransf"/>
</dbReference>
<gene>
    <name evidence="4" type="ORF">E4T21_05805</name>
</gene>